<evidence type="ECO:0000256" key="1">
    <source>
        <dbReference type="SAM" id="MobiDB-lite"/>
    </source>
</evidence>
<dbReference type="Proteomes" id="UP000326939">
    <property type="component" value="Chromosome 12"/>
</dbReference>
<feature type="region of interest" description="Disordered" evidence="1">
    <location>
        <begin position="61"/>
        <end position="115"/>
    </location>
</feature>
<sequence length="138" mass="15347">MFESTVELIIQAASNSLVIFCFCNLIIVMILMGSKPGSNFGQESGIPRSMVTMTRTMVKEDIPAKPSLDGNKKPSLDESTADRKVSITLEEPTGGDDEEESGNDNEEAEDEDELRRRVEEFINKVNHGWKTELSGHRV</sequence>
<reference evidence="4" key="1">
    <citation type="journal article" date="2019" name="Gigascience">
        <title>De novo genome assembly of the endangered Acer yangbiense, a plant species with extremely small populations endemic to Yunnan Province, China.</title>
        <authorList>
            <person name="Yang J."/>
            <person name="Wariss H.M."/>
            <person name="Tao L."/>
            <person name="Zhang R."/>
            <person name="Yun Q."/>
            <person name="Hollingsworth P."/>
            <person name="Dao Z."/>
            <person name="Luo G."/>
            <person name="Guo H."/>
            <person name="Ma Y."/>
            <person name="Sun W."/>
        </authorList>
    </citation>
    <scope>NUCLEOTIDE SEQUENCE [LARGE SCALE GENOMIC DNA]</scope>
    <source>
        <strain evidence="4">cv. br00</strain>
    </source>
</reference>
<feature type="compositionally biased region" description="Basic and acidic residues" evidence="1">
    <location>
        <begin position="70"/>
        <end position="85"/>
    </location>
</feature>
<protein>
    <recommendedName>
        <fullName evidence="5">DUF4408 domain-containing protein</fullName>
    </recommendedName>
</protein>
<name>A0A5N5KPT3_9ROSI</name>
<evidence type="ECO:0008006" key="5">
    <source>
        <dbReference type="Google" id="ProtNLM"/>
    </source>
</evidence>
<keyword evidence="4" id="KW-1185">Reference proteome</keyword>
<feature type="transmembrane region" description="Helical" evidence="2">
    <location>
        <begin position="12"/>
        <end position="32"/>
    </location>
</feature>
<feature type="compositionally biased region" description="Acidic residues" evidence="1">
    <location>
        <begin position="93"/>
        <end position="112"/>
    </location>
</feature>
<dbReference type="EMBL" id="VDCV01000012">
    <property type="protein sequence ID" value="KAB5532373.1"/>
    <property type="molecule type" value="Genomic_DNA"/>
</dbReference>
<keyword evidence="2" id="KW-1133">Transmembrane helix</keyword>
<keyword evidence="2" id="KW-0812">Transmembrane</keyword>
<accession>A0A5N5KPT3</accession>
<proteinExistence type="predicted"/>
<comment type="caution">
    <text evidence="3">The sequence shown here is derived from an EMBL/GenBank/DDBJ whole genome shotgun (WGS) entry which is preliminary data.</text>
</comment>
<dbReference type="PANTHER" id="PTHR36595">
    <property type="entry name" value="TRANSMEMBRANE PROTEIN"/>
    <property type="match status" value="1"/>
</dbReference>
<gene>
    <name evidence="3" type="ORF">DKX38_019043</name>
</gene>
<dbReference type="PANTHER" id="PTHR36595:SF1">
    <property type="entry name" value="TRANSMEMBRANE PROTEIN"/>
    <property type="match status" value="1"/>
</dbReference>
<evidence type="ECO:0000313" key="3">
    <source>
        <dbReference type="EMBL" id="KAB5532373.1"/>
    </source>
</evidence>
<evidence type="ECO:0000256" key="2">
    <source>
        <dbReference type="SAM" id="Phobius"/>
    </source>
</evidence>
<organism evidence="3 4">
    <name type="scientific">Salix brachista</name>
    <dbReference type="NCBI Taxonomy" id="2182728"/>
    <lineage>
        <taxon>Eukaryota</taxon>
        <taxon>Viridiplantae</taxon>
        <taxon>Streptophyta</taxon>
        <taxon>Embryophyta</taxon>
        <taxon>Tracheophyta</taxon>
        <taxon>Spermatophyta</taxon>
        <taxon>Magnoliopsida</taxon>
        <taxon>eudicotyledons</taxon>
        <taxon>Gunneridae</taxon>
        <taxon>Pentapetalae</taxon>
        <taxon>rosids</taxon>
        <taxon>fabids</taxon>
        <taxon>Malpighiales</taxon>
        <taxon>Salicaceae</taxon>
        <taxon>Saliceae</taxon>
        <taxon>Salix</taxon>
    </lineage>
</organism>
<dbReference type="AlphaFoldDB" id="A0A5N5KPT3"/>
<keyword evidence="2" id="KW-0472">Membrane</keyword>
<evidence type="ECO:0000313" key="4">
    <source>
        <dbReference type="Proteomes" id="UP000326939"/>
    </source>
</evidence>